<evidence type="ECO:0000313" key="1">
    <source>
        <dbReference type="EMBL" id="REJ27809.1"/>
    </source>
</evidence>
<dbReference type="EMBL" id="QEWE01000019">
    <property type="protein sequence ID" value="REJ27809.1"/>
    <property type="molecule type" value="Genomic_DNA"/>
</dbReference>
<accession>A0A3E0K353</accession>
<organism evidence="1 2">
    <name type="scientific">Caldibacillus debilis</name>
    <dbReference type="NCBI Taxonomy" id="301148"/>
    <lineage>
        <taxon>Bacteria</taxon>
        <taxon>Bacillati</taxon>
        <taxon>Bacillota</taxon>
        <taxon>Bacilli</taxon>
        <taxon>Bacillales</taxon>
        <taxon>Bacillaceae</taxon>
        <taxon>Caldibacillus</taxon>
    </lineage>
</organism>
<protein>
    <submittedName>
        <fullName evidence="1">Uncharacterized protein</fullName>
    </submittedName>
</protein>
<gene>
    <name evidence="1" type="ORF">C6P37_10110</name>
</gene>
<name>A0A3E0K353_9BACI</name>
<proteinExistence type="predicted"/>
<comment type="caution">
    <text evidence="1">The sequence shown here is derived from an EMBL/GenBank/DDBJ whole genome shotgun (WGS) entry which is preliminary data.</text>
</comment>
<evidence type="ECO:0000313" key="2">
    <source>
        <dbReference type="Proteomes" id="UP000257014"/>
    </source>
</evidence>
<sequence>MDRKRKELIRYFTILLFIFLSREKILQKNGKKDSFFRPFPSVIPDAGAHSRKKKSGNFRFPGFLISI</sequence>
<reference evidence="1 2" key="1">
    <citation type="submission" date="2018-03" db="EMBL/GenBank/DDBJ databases">
        <authorList>
            <person name="Keele B.F."/>
        </authorList>
    </citation>
    <scope>NUCLEOTIDE SEQUENCE [LARGE SCALE GENOMIC DNA]</scope>
    <source>
        <strain evidence="1">ZCTH4_d</strain>
    </source>
</reference>
<dbReference type="AlphaFoldDB" id="A0A3E0K353"/>
<dbReference type="Proteomes" id="UP000257014">
    <property type="component" value="Unassembled WGS sequence"/>
</dbReference>